<sequence length="68" mass="7474">MGLLGLSCRPLPPSFSSRLLTIRPHLISPSLPLASPVGPIAEFFIRSHLLPVRARGRCHRRLRAGPNL</sequence>
<evidence type="ECO:0000313" key="2">
    <source>
        <dbReference type="Proteomes" id="UP000646548"/>
    </source>
</evidence>
<reference evidence="1" key="1">
    <citation type="journal article" name="BMC Genomics">
        <title>Long-read sequencing and de novo genome assembly of marine medaka (Oryzias melastigma).</title>
        <authorList>
            <person name="Liang P."/>
            <person name="Saqib H.S.A."/>
            <person name="Ni X."/>
            <person name="Shen Y."/>
        </authorList>
    </citation>
    <scope>NUCLEOTIDE SEQUENCE</scope>
    <source>
        <strain evidence="1">Bigg-433</strain>
    </source>
</reference>
<gene>
    <name evidence="1" type="ORF">FQA47_005996</name>
</gene>
<dbReference type="AlphaFoldDB" id="A0A834CCU0"/>
<evidence type="ECO:0000313" key="1">
    <source>
        <dbReference type="EMBL" id="KAF6725258.1"/>
    </source>
</evidence>
<comment type="caution">
    <text evidence="1">The sequence shown here is derived from an EMBL/GenBank/DDBJ whole genome shotgun (WGS) entry which is preliminary data.</text>
</comment>
<dbReference type="Proteomes" id="UP000646548">
    <property type="component" value="Unassembled WGS sequence"/>
</dbReference>
<organism evidence="1 2">
    <name type="scientific">Oryzias melastigma</name>
    <name type="common">Marine medaka</name>
    <dbReference type="NCBI Taxonomy" id="30732"/>
    <lineage>
        <taxon>Eukaryota</taxon>
        <taxon>Metazoa</taxon>
        <taxon>Chordata</taxon>
        <taxon>Craniata</taxon>
        <taxon>Vertebrata</taxon>
        <taxon>Euteleostomi</taxon>
        <taxon>Actinopterygii</taxon>
        <taxon>Neopterygii</taxon>
        <taxon>Teleostei</taxon>
        <taxon>Neoteleostei</taxon>
        <taxon>Acanthomorphata</taxon>
        <taxon>Ovalentaria</taxon>
        <taxon>Atherinomorphae</taxon>
        <taxon>Beloniformes</taxon>
        <taxon>Adrianichthyidae</taxon>
        <taxon>Oryziinae</taxon>
        <taxon>Oryzias</taxon>
    </lineage>
</organism>
<dbReference type="EMBL" id="WKFB01000368">
    <property type="protein sequence ID" value="KAF6725258.1"/>
    <property type="molecule type" value="Genomic_DNA"/>
</dbReference>
<accession>A0A834CCU0</accession>
<proteinExistence type="predicted"/>
<protein>
    <submittedName>
        <fullName evidence="1">Uncharacterized protein</fullName>
    </submittedName>
</protein>
<name>A0A834CCU0_ORYME</name>